<dbReference type="Gene3D" id="1.10.150.240">
    <property type="entry name" value="Putative phosphatase, domain 2"/>
    <property type="match status" value="1"/>
</dbReference>
<organism evidence="1 2">
    <name type="scientific">Sunxiuqinia elliptica</name>
    <dbReference type="NCBI Taxonomy" id="655355"/>
    <lineage>
        <taxon>Bacteria</taxon>
        <taxon>Pseudomonadati</taxon>
        <taxon>Bacteroidota</taxon>
        <taxon>Bacteroidia</taxon>
        <taxon>Marinilabiliales</taxon>
        <taxon>Prolixibacteraceae</taxon>
        <taxon>Sunxiuqinia</taxon>
    </lineage>
</organism>
<reference evidence="1 2" key="1">
    <citation type="submission" date="2016-10" db="EMBL/GenBank/DDBJ databases">
        <authorList>
            <person name="de Groot N.N."/>
        </authorList>
    </citation>
    <scope>NUCLEOTIDE SEQUENCE [LARGE SCALE GENOMIC DNA]</scope>
    <source>
        <strain evidence="1 2">CGMCC 1.9156</strain>
    </source>
</reference>
<dbReference type="InterPro" id="IPR041492">
    <property type="entry name" value="HAD_2"/>
</dbReference>
<dbReference type="NCBIfam" id="TIGR01509">
    <property type="entry name" value="HAD-SF-IA-v3"/>
    <property type="match status" value="1"/>
</dbReference>
<evidence type="ECO:0000313" key="2">
    <source>
        <dbReference type="Proteomes" id="UP000198964"/>
    </source>
</evidence>
<dbReference type="InterPro" id="IPR036412">
    <property type="entry name" value="HAD-like_sf"/>
</dbReference>
<dbReference type="AlphaFoldDB" id="A0A1I2KZR6"/>
<keyword evidence="2" id="KW-1185">Reference proteome</keyword>
<dbReference type="RefSeq" id="WP_093921357.1">
    <property type="nucleotide sequence ID" value="NZ_FONW01000014.1"/>
</dbReference>
<dbReference type="CDD" id="cd02603">
    <property type="entry name" value="HAD_sEH-N_like"/>
    <property type="match status" value="1"/>
</dbReference>
<accession>A0A1I2KZR6</accession>
<dbReference type="InterPro" id="IPR023214">
    <property type="entry name" value="HAD_sf"/>
</dbReference>
<name>A0A1I2KZR6_9BACT</name>
<dbReference type="SFLD" id="SFLDG01129">
    <property type="entry name" value="C1.5:_HAD__Beta-PGM__Phosphata"/>
    <property type="match status" value="1"/>
</dbReference>
<dbReference type="STRING" id="655355.SAMN05216283_1145"/>
<dbReference type="Pfam" id="PF13419">
    <property type="entry name" value="HAD_2"/>
    <property type="match status" value="1"/>
</dbReference>
<dbReference type="Proteomes" id="UP000198964">
    <property type="component" value="Unassembled WGS sequence"/>
</dbReference>
<dbReference type="SUPFAM" id="SSF56784">
    <property type="entry name" value="HAD-like"/>
    <property type="match status" value="1"/>
</dbReference>
<dbReference type="InterPro" id="IPR006439">
    <property type="entry name" value="HAD-SF_hydro_IA"/>
</dbReference>
<evidence type="ECO:0000313" key="1">
    <source>
        <dbReference type="EMBL" id="SFF71750.1"/>
    </source>
</evidence>
<dbReference type="Gene3D" id="3.40.50.1000">
    <property type="entry name" value="HAD superfamily/HAD-like"/>
    <property type="match status" value="1"/>
</dbReference>
<gene>
    <name evidence="1" type="ORF">SAMN05216283_1145</name>
</gene>
<dbReference type="PANTHER" id="PTHR43611">
    <property type="entry name" value="ALPHA-D-GLUCOSE 1-PHOSPHATE PHOSPHATASE"/>
    <property type="match status" value="1"/>
</dbReference>
<sequence>MAIKNIIFDFGGVLIDWNPEYLFRKVFDDENEMHFFLKEVCSSEWNLKQDEGRTFEEAIRLLSEEHPQYKDEIAQYFSRWLETVGGDIAENSSLIEALKPNYRLFGLTNWSAETFPLAYRKYPFFKALDGIVVSGEEKLIKPDHRIYQRLLERYDLIPGESVFIDDSKPNIDAALELGFKVVHYSEQVNLKEELVKLGIQIDQTILS</sequence>
<protein>
    <submittedName>
        <fullName evidence="1">2-haloacid dehalogenase</fullName>
    </submittedName>
</protein>
<dbReference type="EMBL" id="FONW01000014">
    <property type="protein sequence ID" value="SFF71750.1"/>
    <property type="molecule type" value="Genomic_DNA"/>
</dbReference>
<dbReference type="PANTHER" id="PTHR43611:SF3">
    <property type="entry name" value="FLAVIN MONONUCLEOTIDE HYDROLASE 1, CHLOROPLATIC"/>
    <property type="match status" value="1"/>
</dbReference>
<dbReference type="InterPro" id="IPR023198">
    <property type="entry name" value="PGP-like_dom2"/>
</dbReference>
<proteinExistence type="predicted"/>
<dbReference type="SFLD" id="SFLDS00003">
    <property type="entry name" value="Haloacid_Dehalogenase"/>
    <property type="match status" value="1"/>
</dbReference>